<sequence length="181" mass="20618">MDKDDEIKGAFYEELTNVLTKIHPTELILMLGDFNACVGRDCDAWPKVLGRHGVSSMNSNGQLLLSLCAQFELTVTNTIFRPTAKHKTTWTHPMSKHWNLIDYAIVRHKDISRVKVISVMRGASCWTDHRLVVSRLELRLRYCASFDMEKLQALEVQNIFVEAISEGIPHPNIDIPVSISR</sequence>
<gene>
    <name evidence="1" type="ORF">PAPOLLO_LOCUS23974</name>
</gene>
<evidence type="ECO:0000313" key="2">
    <source>
        <dbReference type="Proteomes" id="UP000691718"/>
    </source>
</evidence>
<reference evidence="1" key="1">
    <citation type="submission" date="2021-04" db="EMBL/GenBank/DDBJ databases">
        <authorList>
            <person name="Tunstrom K."/>
        </authorList>
    </citation>
    <scope>NUCLEOTIDE SEQUENCE</scope>
</reference>
<dbReference type="PANTHER" id="PTHR23227">
    <property type="entry name" value="BUCENTAUR RELATED"/>
    <property type="match status" value="1"/>
</dbReference>
<protein>
    <submittedName>
        <fullName evidence="1">(apollo) hypothetical protein</fullName>
    </submittedName>
</protein>
<dbReference type="OrthoDB" id="410381at2759"/>
<keyword evidence="2" id="KW-1185">Reference proteome</keyword>
<dbReference type="AlphaFoldDB" id="A0A8S3Y010"/>
<proteinExistence type="predicted"/>
<dbReference type="Proteomes" id="UP000691718">
    <property type="component" value="Unassembled WGS sequence"/>
</dbReference>
<dbReference type="InterPro" id="IPR027124">
    <property type="entry name" value="Swc5/CFDP1/2"/>
</dbReference>
<evidence type="ECO:0000313" key="1">
    <source>
        <dbReference type="EMBL" id="CAG5047559.1"/>
    </source>
</evidence>
<accession>A0A8S3Y010</accession>
<dbReference type="EMBL" id="CAJQZP010001449">
    <property type="protein sequence ID" value="CAG5047559.1"/>
    <property type="molecule type" value="Genomic_DNA"/>
</dbReference>
<organism evidence="1 2">
    <name type="scientific">Parnassius apollo</name>
    <name type="common">Apollo butterfly</name>
    <name type="synonym">Papilio apollo</name>
    <dbReference type="NCBI Taxonomy" id="110799"/>
    <lineage>
        <taxon>Eukaryota</taxon>
        <taxon>Metazoa</taxon>
        <taxon>Ecdysozoa</taxon>
        <taxon>Arthropoda</taxon>
        <taxon>Hexapoda</taxon>
        <taxon>Insecta</taxon>
        <taxon>Pterygota</taxon>
        <taxon>Neoptera</taxon>
        <taxon>Endopterygota</taxon>
        <taxon>Lepidoptera</taxon>
        <taxon>Glossata</taxon>
        <taxon>Ditrysia</taxon>
        <taxon>Papilionoidea</taxon>
        <taxon>Papilionidae</taxon>
        <taxon>Parnassiinae</taxon>
        <taxon>Parnassini</taxon>
        <taxon>Parnassius</taxon>
        <taxon>Parnassius</taxon>
    </lineage>
</organism>
<comment type="caution">
    <text evidence="1">The sequence shown here is derived from an EMBL/GenBank/DDBJ whole genome shotgun (WGS) entry which is preliminary data.</text>
</comment>
<dbReference type="PANTHER" id="PTHR23227:SF84">
    <property type="entry name" value="ENDONUCLEASE_EXONUCLEASE_PHOSPHATASE DOMAIN-CONTAINING PROTEIN"/>
    <property type="match status" value="1"/>
</dbReference>
<name>A0A8S3Y010_PARAO</name>